<dbReference type="RefSeq" id="WP_118916918.1">
    <property type="nucleotide sequence ID" value="NZ_CP032097.1"/>
</dbReference>
<keyword evidence="6" id="KW-1185">Reference proteome</keyword>
<dbReference type="PROSITE" id="PS50887">
    <property type="entry name" value="GGDEF"/>
    <property type="match status" value="1"/>
</dbReference>
<evidence type="ECO:0000259" key="3">
    <source>
        <dbReference type="PROSITE" id="PS50887"/>
    </source>
</evidence>
<dbReference type="Pfam" id="PF00990">
    <property type="entry name" value="GGDEF"/>
    <property type="match status" value="1"/>
</dbReference>
<dbReference type="InterPro" id="IPR043128">
    <property type="entry name" value="Rev_trsase/Diguanyl_cyclase"/>
</dbReference>
<evidence type="ECO:0000313" key="5">
    <source>
        <dbReference type="EMBL" id="RXI30692.1"/>
    </source>
</evidence>
<dbReference type="SMART" id="SM00267">
    <property type="entry name" value="GGDEF"/>
    <property type="match status" value="1"/>
</dbReference>
<evidence type="ECO:0000313" key="4">
    <source>
        <dbReference type="EMBL" id="AXX94704.1"/>
    </source>
</evidence>
<evidence type="ECO:0000313" key="6">
    <source>
        <dbReference type="Proteomes" id="UP000262582"/>
    </source>
</evidence>
<dbReference type="CDD" id="cd00130">
    <property type="entry name" value="PAS"/>
    <property type="match status" value="1"/>
</dbReference>
<dbReference type="Proteomes" id="UP000290588">
    <property type="component" value="Unassembled WGS sequence"/>
</dbReference>
<evidence type="ECO:0000259" key="2">
    <source>
        <dbReference type="PROSITE" id="PS50112"/>
    </source>
</evidence>
<dbReference type="Gene3D" id="3.30.70.270">
    <property type="match status" value="1"/>
</dbReference>
<dbReference type="InterPro" id="IPR000160">
    <property type="entry name" value="GGDEF_dom"/>
</dbReference>
<dbReference type="Gene3D" id="3.30.450.20">
    <property type="entry name" value="PAS domain"/>
    <property type="match status" value="1"/>
</dbReference>
<dbReference type="SUPFAM" id="SSF55073">
    <property type="entry name" value="Nucleotide cyclase"/>
    <property type="match status" value="1"/>
</dbReference>
<proteinExistence type="predicted"/>
<accession>A0A347U776</accession>
<dbReference type="SUPFAM" id="SSF55785">
    <property type="entry name" value="PYP-like sensor domain (PAS domain)"/>
    <property type="match status" value="1"/>
</dbReference>
<dbReference type="Pfam" id="PF13426">
    <property type="entry name" value="PAS_9"/>
    <property type="match status" value="1"/>
</dbReference>
<feature type="transmembrane region" description="Helical" evidence="1">
    <location>
        <begin position="12"/>
        <end position="33"/>
    </location>
</feature>
<evidence type="ECO:0000313" key="7">
    <source>
        <dbReference type="Proteomes" id="UP000290588"/>
    </source>
</evidence>
<dbReference type="GO" id="GO:0003824">
    <property type="term" value="F:catalytic activity"/>
    <property type="evidence" value="ECO:0007669"/>
    <property type="project" value="UniProtKB-ARBA"/>
</dbReference>
<keyword evidence="1" id="KW-1133">Transmembrane helix</keyword>
<dbReference type="SMART" id="SM00091">
    <property type="entry name" value="PAS"/>
    <property type="match status" value="1"/>
</dbReference>
<dbReference type="OrthoDB" id="5372181at2"/>
<dbReference type="KEGG" id="aell:AELL_1034"/>
<name>A0A347U776_9BACT</name>
<protein>
    <submittedName>
        <fullName evidence="4">PAS sensor-containing diguanylate cyclase</fullName>
    </submittedName>
</protein>
<dbReference type="PROSITE" id="PS50112">
    <property type="entry name" value="PAS"/>
    <property type="match status" value="1"/>
</dbReference>
<dbReference type="InterPro" id="IPR029787">
    <property type="entry name" value="Nucleotide_cyclase"/>
</dbReference>
<dbReference type="CDD" id="cd01949">
    <property type="entry name" value="GGDEF"/>
    <property type="match status" value="1"/>
</dbReference>
<dbReference type="FunFam" id="3.30.70.270:FF:000001">
    <property type="entry name" value="Diguanylate cyclase domain protein"/>
    <property type="match status" value="1"/>
</dbReference>
<dbReference type="AlphaFoldDB" id="A0A347U776"/>
<gene>
    <name evidence="4" type="ORF">AELL_1034</name>
    <name evidence="5" type="ORF">CP962_07960</name>
</gene>
<feature type="domain" description="PAS" evidence="2">
    <location>
        <begin position="282"/>
        <end position="328"/>
    </location>
</feature>
<dbReference type="Proteomes" id="UP000262582">
    <property type="component" value="Chromosome"/>
</dbReference>
<dbReference type="InterPro" id="IPR000014">
    <property type="entry name" value="PAS"/>
</dbReference>
<dbReference type="NCBIfam" id="TIGR00229">
    <property type="entry name" value="sensory_box"/>
    <property type="match status" value="1"/>
</dbReference>
<feature type="domain" description="GGDEF" evidence="3">
    <location>
        <begin position="438"/>
        <end position="571"/>
    </location>
</feature>
<evidence type="ECO:0000256" key="1">
    <source>
        <dbReference type="SAM" id="Phobius"/>
    </source>
</evidence>
<keyword evidence="1" id="KW-0472">Membrane</keyword>
<sequence>MNKFIKRVSKYIDLGLIFLFLFIVVLFLFIYNLTQINSKIKKFNYYLITINSVKILDSEFNALIQNNATFINYDDIVNKINQKYELLKKIDNKDFYDEFGIKLKPVVEELNTKWLNKHDYIERFKSNNSAIIGSFNYITELIRNIKTTQNINEEKDILFLDNSLSTLFKLFINLEVDKEVIEKSLDELFSLSLKYDNSEFKFLFKKYNSTINDLLKINSIREAYIEINIKNLLDQIEYKLHEEFEESINNQQNIALLLFVISIIFLIISIFAYIKSIKIKKELIAFKYAVENSDNSIVMTDKERKITYVNESFEKVTGYKREDALGKNPHILKSGKLPSEFYKQMNEILDRGEKWSGEFINVNKFGDIYYETASITPIINDDKLTGYLAIKLNVTDYVRQQEKVEFIAYHDNLTQLPNRRSLEKKVNELISIGAKKENNFALLFIDLDGFKLVNDNLGHDFGDLLLKEVAKIFKATLRERDCVFRIGGDEFAVIIKFSNDEKIIELIANKIIENINKTITIKNHSLNVGCSIGISKFPQDATDLQSLLKYSDTAMYKAKQNGKNRFEFYSSDLS</sequence>
<dbReference type="InterPro" id="IPR045812">
    <property type="entry name" value="DAHL"/>
</dbReference>
<dbReference type="NCBIfam" id="TIGR00254">
    <property type="entry name" value="GGDEF"/>
    <property type="match status" value="1"/>
</dbReference>
<organism evidence="5 7">
    <name type="scientific">Arcobacter ellisii</name>
    <dbReference type="NCBI Taxonomy" id="913109"/>
    <lineage>
        <taxon>Bacteria</taxon>
        <taxon>Pseudomonadati</taxon>
        <taxon>Campylobacterota</taxon>
        <taxon>Epsilonproteobacteria</taxon>
        <taxon>Campylobacterales</taxon>
        <taxon>Arcobacteraceae</taxon>
        <taxon>Arcobacter</taxon>
    </lineage>
</organism>
<dbReference type="InterPro" id="IPR052163">
    <property type="entry name" value="DGC-Regulatory_Protein"/>
</dbReference>
<keyword evidence="1" id="KW-0812">Transmembrane</keyword>
<dbReference type="InterPro" id="IPR035965">
    <property type="entry name" value="PAS-like_dom_sf"/>
</dbReference>
<reference evidence="4 6" key="2">
    <citation type="submission" date="2018-08" db="EMBL/GenBank/DDBJ databases">
        <title>Complete genome of the Arcobacter ellisii type strain LMG 26155.</title>
        <authorList>
            <person name="Miller W.G."/>
            <person name="Yee E."/>
            <person name="Bono J.L."/>
        </authorList>
    </citation>
    <scope>NUCLEOTIDE SEQUENCE [LARGE SCALE GENOMIC DNA]</scope>
    <source>
        <strain evidence="4 6">LMG 26155</strain>
    </source>
</reference>
<dbReference type="EMBL" id="CP032097">
    <property type="protein sequence ID" value="AXX94704.1"/>
    <property type="molecule type" value="Genomic_DNA"/>
</dbReference>
<dbReference type="PANTHER" id="PTHR46663">
    <property type="entry name" value="DIGUANYLATE CYCLASE DGCT-RELATED"/>
    <property type="match status" value="1"/>
</dbReference>
<dbReference type="EMBL" id="NXIG01000006">
    <property type="protein sequence ID" value="RXI30692.1"/>
    <property type="molecule type" value="Genomic_DNA"/>
</dbReference>
<dbReference type="Pfam" id="PF19443">
    <property type="entry name" value="DAHL"/>
    <property type="match status" value="1"/>
</dbReference>
<dbReference type="PANTHER" id="PTHR46663:SF3">
    <property type="entry name" value="SLL0267 PROTEIN"/>
    <property type="match status" value="1"/>
</dbReference>
<reference evidence="5 7" key="1">
    <citation type="submission" date="2017-09" db="EMBL/GenBank/DDBJ databases">
        <title>Genomics of the genus Arcobacter.</title>
        <authorList>
            <person name="Perez-Cataluna A."/>
            <person name="Figueras M.J."/>
            <person name="Salas-Masso N."/>
        </authorList>
    </citation>
    <scope>NUCLEOTIDE SEQUENCE [LARGE SCALE GENOMIC DNA]</scope>
    <source>
        <strain evidence="5 7">CECT 7837</strain>
    </source>
</reference>
<feature type="transmembrane region" description="Helical" evidence="1">
    <location>
        <begin position="254"/>
        <end position="274"/>
    </location>
</feature>